<evidence type="ECO:0000256" key="1">
    <source>
        <dbReference type="ARBA" id="ARBA00004196"/>
    </source>
</evidence>
<dbReference type="Pfam" id="PF01497">
    <property type="entry name" value="Peripla_BP_2"/>
    <property type="match status" value="1"/>
</dbReference>
<evidence type="ECO:0000256" key="2">
    <source>
        <dbReference type="ARBA" id="ARBA00008814"/>
    </source>
</evidence>
<dbReference type="Proteomes" id="UP000289856">
    <property type="component" value="Chromosome"/>
</dbReference>
<keyword evidence="8" id="KW-1185">Reference proteome</keyword>
<keyword evidence="3" id="KW-0813">Transport</keyword>
<dbReference type="GO" id="GO:0030288">
    <property type="term" value="C:outer membrane-bounded periplasmic space"/>
    <property type="evidence" value="ECO:0007669"/>
    <property type="project" value="TreeGrafter"/>
</dbReference>
<dbReference type="PROSITE" id="PS51257">
    <property type="entry name" value="PROKAR_LIPOPROTEIN"/>
    <property type="match status" value="1"/>
</dbReference>
<dbReference type="EMBL" id="AP019400">
    <property type="protein sequence ID" value="BBI33400.1"/>
    <property type="molecule type" value="Genomic_DNA"/>
</dbReference>
<keyword evidence="4 5" id="KW-0732">Signal</keyword>
<name>A0A3T1D5M0_9BACL</name>
<comment type="subcellular location">
    <subcellularLocation>
        <location evidence="1">Cell envelope</location>
    </subcellularLocation>
</comment>
<dbReference type="SUPFAM" id="SSF53807">
    <property type="entry name" value="Helical backbone' metal receptor"/>
    <property type="match status" value="1"/>
</dbReference>
<dbReference type="PANTHER" id="PTHR30532">
    <property type="entry name" value="IRON III DICITRATE-BINDING PERIPLASMIC PROTEIN"/>
    <property type="match status" value="1"/>
</dbReference>
<dbReference type="OrthoDB" id="2241086at2"/>
<dbReference type="PROSITE" id="PS50983">
    <property type="entry name" value="FE_B12_PBP"/>
    <property type="match status" value="1"/>
</dbReference>
<dbReference type="AlphaFoldDB" id="A0A3T1D5M0"/>
<feature type="domain" description="Fe/B12 periplasmic-binding" evidence="6">
    <location>
        <begin position="66"/>
        <end position="333"/>
    </location>
</feature>
<dbReference type="KEGG" id="cohn:KCTCHS21_27990"/>
<evidence type="ECO:0000313" key="7">
    <source>
        <dbReference type="EMBL" id="BBI33400.1"/>
    </source>
</evidence>
<evidence type="ECO:0000256" key="4">
    <source>
        <dbReference type="ARBA" id="ARBA00022729"/>
    </source>
</evidence>
<comment type="similarity">
    <text evidence="2">Belongs to the bacterial solute-binding protein 8 family.</text>
</comment>
<evidence type="ECO:0000256" key="5">
    <source>
        <dbReference type="SAM" id="SignalP"/>
    </source>
</evidence>
<protein>
    <submittedName>
        <fullName evidence="7">Iron ABC transporter substrate-binding protein</fullName>
    </submittedName>
</protein>
<dbReference type="InterPro" id="IPR051313">
    <property type="entry name" value="Bact_iron-sidero_bind"/>
</dbReference>
<evidence type="ECO:0000313" key="8">
    <source>
        <dbReference type="Proteomes" id="UP000289856"/>
    </source>
</evidence>
<evidence type="ECO:0000259" key="6">
    <source>
        <dbReference type="PROSITE" id="PS50983"/>
    </source>
</evidence>
<sequence>MKNYLSSFVLLLCIVLLCACGSQAQSNTIASTEKGSNSANETETVTKKYTDFTGREVTIPANPQRVVVAAGSGAIIDLQELGFEPVGYPHRYFQKSSILKPIHDHLSKQAPDIGMPTNLETVLSLSPDLIILGYETQADEYNMLSKIAHVANFDEYLPLKDRLTAISKVVGKEKEAQSIINDLEEKTEKMFKSLREQGKIADNETAAVVVYYWNKEMYLMKNFALFDLINHPLGYKMSEKVASLNPTTSLPYIQITEEEMHSSLIADNLFILYDNNVEAKEGFKQLRESSLFQNLEPVKNGKVHYIPLEYNDSDVVTTRKLIETFPKILETEMFK</sequence>
<feature type="chain" id="PRO_5019330999" evidence="5">
    <location>
        <begin position="25"/>
        <end position="335"/>
    </location>
</feature>
<proteinExistence type="inferred from homology"/>
<organism evidence="7 8">
    <name type="scientific">Cohnella abietis</name>
    <dbReference type="NCBI Taxonomy" id="2507935"/>
    <lineage>
        <taxon>Bacteria</taxon>
        <taxon>Bacillati</taxon>
        <taxon>Bacillota</taxon>
        <taxon>Bacilli</taxon>
        <taxon>Bacillales</taxon>
        <taxon>Paenibacillaceae</taxon>
        <taxon>Cohnella</taxon>
    </lineage>
</organism>
<dbReference type="InterPro" id="IPR002491">
    <property type="entry name" value="ABC_transptr_periplasmic_BD"/>
</dbReference>
<dbReference type="PANTHER" id="PTHR30532:SF1">
    <property type="entry name" value="IRON(3+)-HYDROXAMATE-BINDING PROTEIN FHUD"/>
    <property type="match status" value="1"/>
</dbReference>
<reference evidence="7 8" key="1">
    <citation type="submission" date="2019-01" db="EMBL/GenBank/DDBJ databases">
        <title>Complete genome sequence of Cohnella hallensis HS21 isolated from Korean fir (Abies koreana) rhizospheric soil.</title>
        <authorList>
            <person name="Jiang L."/>
            <person name="Kang S.W."/>
            <person name="Kim S."/>
            <person name="Jung J."/>
            <person name="Kim C.Y."/>
            <person name="Kim D.H."/>
            <person name="Kim S.W."/>
            <person name="Lee J."/>
        </authorList>
    </citation>
    <scope>NUCLEOTIDE SEQUENCE [LARGE SCALE GENOMIC DNA]</scope>
    <source>
        <strain evidence="7 8">HS21</strain>
    </source>
</reference>
<evidence type="ECO:0000256" key="3">
    <source>
        <dbReference type="ARBA" id="ARBA00022448"/>
    </source>
</evidence>
<dbReference type="RefSeq" id="WP_130609062.1">
    <property type="nucleotide sequence ID" value="NZ_AP019400.1"/>
</dbReference>
<dbReference type="GO" id="GO:1901678">
    <property type="term" value="P:iron coordination entity transport"/>
    <property type="evidence" value="ECO:0007669"/>
    <property type="project" value="UniProtKB-ARBA"/>
</dbReference>
<gene>
    <name evidence="7" type="ORF">KCTCHS21_27990</name>
</gene>
<feature type="signal peptide" evidence="5">
    <location>
        <begin position="1"/>
        <end position="24"/>
    </location>
</feature>
<dbReference type="Gene3D" id="3.40.50.1980">
    <property type="entry name" value="Nitrogenase molybdenum iron protein domain"/>
    <property type="match status" value="2"/>
</dbReference>
<accession>A0A3T1D5M0</accession>